<reference evidence="1 2" key="1">
    <citation type="submission" date="2018-09" db="EMBL/GenBank/DDBJ databases">
        <title>Sphingomonas sp. DAC4.</title>
        <authorList>
            <person name="Seo T."/>
        </authorList>
    </citation>
    <scope>NUCLEOTIDE SEQUENCE [LARGE SCALE GENOMIC DNA]</scope>
    <source>
        <strain evidence="1 2">DAC4</strain>
    </source>
</reference>
<name>A0A418Q368_9SPHN</name>
<sequence length="106" mass="11749">MNRSSIVILGVAATLGSTALWHGPLGAGERLAARAETTARRTLDYYDMPMIQARMERGPLSRRLILSGPADDFQRSELVRILDDVPGVLDVRWDPASLPQEYRTAK</sequence>
<evidence type="ECO:0000313" key="1">
    <source>
        <dbReference type="EMBL" id="RIX32334.1"/>
    </source>
</evidence>
<evidence type="ECO:0008006" key="3">
    <source>
        <dbReference type="Google" id="ProtNLM"/>
    </source>
</evidence>
<keyword evidence="2" id="KW-1185">Reference proteome</keyword>
<gene>
    <name evidence="1" type="ORF">D3M59_05125</name>
</gene>
<proteinExistence type="predicted"/>
<evidence type="ECO:0000313" key="2">
    <source>
        <dbReference type="Proteomes" id="UP000285023"/>
    </source>
</evidence>
<accession>A0A418Q368</accession>
<comment type="caution">
    <text evidence="1">The sequence shown here is derived from an EMBL/GenBank/DDBJ whole genome shotgun (WGS) entry which is preliminary data.</text>
</comment>
<dbReference type="Proteomes" id="UP000285023">
    <property type="component" value="Unassembled WGS sequence"/>
</dbReference>
<dbReference type="RefSeq" id="WP_119532177.1">
    <property type="nucleotide sequence ID" value="NZ_QXTF01000001.1"/>
</dbReference>
<organism evidence="1 2">
    <name type="scientific">Sphingomonas edaphi</name>
    <dbReference type="NCBI Taxonomy" id="2315689"/>
    <lineage>
        <taxon>Bacteria</taxon>
        <taxon>Pseudomonadati</taxon>
        <taxon>Pseudomonadota</taxon>
        <taxon>Alphaproteobacteria</taxon>
        <taxon>Sphingomonadales</taxon>
        <taxon>Sphingomonadaceae</taxon>
        <taxon>Sphingomonas</taxon>
    </lineage>
</organism>
<dbReference type="OrthoDB" id="7582204at2"/>
<dbReference type="EMBL" id="QXTF01000001">
    <property type="protein sequence ID" value="RIX32334.1"/>
    <property type="molecule type" value="Genomic_DNA"/>
</dbReference>
<protein>
    <recommendedName>
        <fullName evidence="3">BON domain-containing protein</fullName>
    </recommendedName>
</protein>
<dbReference type="AlphaFoldDB" id="A0A418Q368"/>